<dbReference type="EMBL" id="KZ509530">
    <property type="protein sequence ID" value="PKU33978.1"/>
    <property type="molecule type" value="Genomic_DNA"/>
</dbReference>
<evidence type="ECO:0000313" key="10">
    <source>
        <dbReference type="Proteomes" id="UP000233556"/>
    </source>
</evidence>
<comment type="catalytic activity">
    <reaction evidence="6 7">
        <text>glutathione = L-cysteinylglycine + 5-oxo-L-proline</text>
        <dbReference type="Rhea" id="RHEA:47724"/>
        <dbReference type="ChEBI" id="CHEBI:57925"/>
        <dbReference type="ChEBI" id="CHEBI:58402"/>
        <dbReference type="ChEBI" id="CHEBI:61694"/>
        <dbReference type="EC" id="4.3.2.7"/>
    </reaction>
</comment>
<dbReference type="PROSITE" id="PS51914">
    <property type="entry name" value="MRH"/>
    <property type="match status" value="1"/>
</dbReference>
<dbReference type="InterPro" id="IPR044865">
    <property type="entry name" value="MRH_dom"/>
</dbReference>
<name>A0A2I0TJJ9_LIMLA</name>
<evidence type="ECO:0000313" key="9">
    <source>
        <dbReference type="EMBL" id="PKU33978.1"/>
    </source>
</evidence>
<evidence type="ECO:0000256" key="6">
    <source>
        <dbReference type="ARBA" id="ARBA00048073"/>
    </source>
</evidence>
<organism evidence="9 10">
    <name type="scientific">Limosa lapponica baueri</name>
    <dbReference type="NCBI Taxonomy" id="1758121"/>
    <lineage>
        <taxon>Eukaryota</taxon>
        <taxon>Metazoa</taxon>
        <taxon>Chordata</taxon>
        <taxon>Craniata</taxon>
        <taxon>Vertebrata</taxon>
        <taxon>Euteleostomi</taxon>
        <taxon>Archelosauria</taxon>
        <taxon>Archosauria</taxon>
        <taxon>Dinosauria</taxon>
        <taxon>Saurischia</taxon>
        <taxon>Theropoda</taxon>
        <taxon>Coelurosauria</taxon>
        <taxon>Aves</taxon>
        <taxon>Neognathae</taxon>
        <taxon>Neoaves</taxon>
        <taxon>Charadriiformes</taxon>
        <taxon>Scolopacidae</taxon>
        <taxon>Limosa</taxon>
    </lineage>
</organism>
<dbReference type="OrthoDB" id="239053at2759"/>
<dbReference type="SUPFAM" id="SSF50911">
    <property type="entry name" value="Mannose 6-phosphate receptor domain"/>
    <property type="match status" value="1"/>
</dbReference>
<evidence type="ECO:0000256" key="3">
    <source>
        <dbReference type="ARBA" id="ARBA00023157"/>
    </source>
</evidence>
<keyword evidence="10" id="KW-1185">Reference proteome</keyword>
<dbReference type="CDD" id="cd06661">
    <property type="entry name" value="GGCT_like"/>
    <property type="match status" value="1"/>
</dbReference>
<reference evidence="10" key="1">
    <citation type="submission" date="2017-11" db="EMBL/GenBank/DDBJ databases">
        <authorList>
            <person name="Lima N.C."/>
            <person name="Parody-Merino A.M."/>
            <person name="Battley P.F."/>
            <person name="Fidler A.E."/>
            <person name="Prosdocimi F."/>
        </authorList>
    </citation>
    <scope>NUCLEOTIDE SEQUENCE [LARGE SCALE GENOMIC DNA]</scope>
</reference>
<dbReference type="GO" id="GO:0006751">
    <property type="term" value="P:glutathione catabolic process"/>
    <property type="evidence" value="ECO:0007669"/>
    <property type="project" value="UniProtKB-UniRule"/>
</dbReference>
<comment type="function">
    <text evidence="5 7">Catalyzes the cleavage of glutathione into 5-oxo-L-proline and a Cys-Gly dipeptide. Acts specifically on glutathione, but not on other gamma-glutamyl peptides.</text>
</comment>
<comment type="similarity">
    <text evidence="1">Belongs to the gamma-glutamylcyclotransferase family. ChaC subfamily.</text>
</comment>
<reference evidence="10" key="2">
    <citation type="submission" date="2017-12" db="EMBL/GenBank/DDBJ databases">
        <title>Genome sequence of the Bar-tailed Godwit (Limosa lapponica baueri).</title>
        <authorList>
            <person name="Lima N.C.B."/>
            <person name="Parody-Merino A.M."/>
            <person name="Battley P.F."/>
            <person name="Fidler A.E."/>
            <person name="Prosdocimi F."/>
        </authorList>
    </citation>
    <scope>NUCLEOTIDE SEQUENCE [LARGE SCALE GENOMIC DNA]</scope>
</reference>
<dbReference type="EC" id="4.3.2.7" evidence="7"/>
<dbReference type="SUPFAM" id="SSF110857">
    <property type="entry name" value="Gamma-glutamyl cyclotransferase-like"/>
    <property type="match status" value="1"/>
</dbReference>
<evidence type="ECO:0000256" key="5">
    <source>
        <dbReference type="ARBA" id="ARBA00045227"/>
    </source>
</evidence>
<evidence type="ECO:0000256" key="4">
    <source>
        <dbReference type="ARBA" id="ARBA00023239"/>
    </source>
</evidence>
<dbReference type="InterPro" id="IPR013024">
    <property type="entry name" value="GGCT-like"/>
</dbReference>
<feature type="domain" description="MRH" evidence="8">
    <location>
        <begin position="181"/>
        <end position="290"/>
    </location>
</feature>
<keyword evidence="3" id="KW-1015">Disulfide bond</keyword>
<dbReference type="InterPro" id="IPR012913">
    <property type="entry name" value="OS9-like_dom"/>
</dbReference>
<dbReference type="GO" id="GO:0012505">
    <property type="term" value="C:endomembrane system"/>
    <property type="evidence" value="ECO:0007669"/>
    <property type="project" value="UniProtKB-ARBA"/>
</dbReference>
<dbReference type="GO" id="GO:0003839">
    <property type="term" value="F:gamma-glutamylcyclotransferase activity"/>
    <property type="evidence" value="ECO:0007669"/>
    <property type="project" value="UniProtKB-UniRule"/>
</dbReference>
<protein>
    <recommendedName>
        <fullName evidence="7">Gamma-glutamylcyclotransferase</fullName>
        <ecNumber evidence="7">4.3.2.7</ecNumber>
    </recommendedName>
</protein>
<dbReference type="PANTHER" id="PTHR12192:SF2">
    <property type="entry name" value="GLUTATHIONE-SPECIFIC GAMMA-GLUTAMYLCYCLOTRANSFERASE 2"/>
    <property type="match status" value="1"/>
</dbReference>
<dbReference type="InterPro" id="IPR006840">
    <property type="entry name" value="ChaC"/>
</dbReference>
<dbReference type="GO" id="GO:0005737">
    <property type="term" value="C:cytoplasm"/>
    <property type="evidence" value="ECO:0007669"/>
    <property type="project" value="TreeGrafter"/>
</dbReference>
<dbReference type="AlphaFoldDB" id="A0A2I0TJJ9"/>
<accession>A0A2I0TJJ9</accession>
<proteinExistence type="inferred from homology"/>
<keyword evidence="2" id="KW-0732">Signal</keyword>
<evidence type="ECO:0000256" key="2">
    <source>
        <dbReference type="ARBA" id="ARBA00022729"/>
    </source>
</evidence>
<gene>
    <name evidence="9" type="ORF">llap_15719</name>
</gene>
<dbReference type="InterPro" id="IPR036568">
    <property type="entry name" value="GGCT-like_sf"/>
</dbReference>
<dbReference type="Pfam" id="PF07915">
    <property type="entry name" value="PRKCSH"/>
    <property type="match status" value="2"/>
</dbReference>
<dbReference type="Gene3D" id="3.10.490.10">
    <property type="entry name" value="Gamma-glutamyl cyclotransferase-like"/>
    <property type="match status" value="1"/>
</dbReference>
<dbReference type="InterPro" id="IPR009011">
    <property type="entry name" value="Man6P_isomerase_rcpt-bd_dom_sf"/>
</dbReference>
<evidence type="ECO:0000256" key="1">
    <source>
        <dbReference type="ARBA" id="ARBA00009662"/>
    </source>
</evidence>
<dbReference type="PANTHER" id="PTHR12192">
    <property type="entry name" value="CATION TRANSPORT PROTEIN CHAC-RELATED"/>
    <property type="match status" value="1"/>
</dbReference>
<dbReference type="FunFam" id="3.10.490.10:FF:000003">
    <property type="entry name" value="Gamma-glutamylcyclotransferase"/>
    <property type="match status" value="1"/>
</dbReference>
<keyword evidence="4 7" id="KW-0456">Lyase</keyword>
<dbReference type="Proteomes" id="UP000233556">
    <property type="component" value="Unassembled WGS sequence"/>
</dbReference>
<dbReference type="Gene3D" id="2.70.130.10">
    <property type="entry name" value="Mannose-6-phosphate receptor binding domain"/>
    <property type="match status" value="2"/>
</dbReference>
<dbReference type="GO" id="GO:0061928">
    <property type="term" value="F:glutathione specific gamma-glutamylcyclotransferase activity"/>
    <property type="evidence" value="ECO:0007669"/>
    <property type="project" value="UniProtKB-EC"/>
</dbReference>
<sequence length="434" mass="49747">MWVFGYGSLIWKVDFPYEEKMVGRIRGYSRRFWQGSTDHRGVPGKGCVWGVAYRLPAGQECEVKAYLDFREKGGYRTTTVIFYPKDSSVKPFDVLLYIGTCDNPNYLGPAPLEEIAKQIFNAVGPSGRNTEYLFELANSIRNLVPEDVDEHLFSLEKLPTTGVLYKEDNYIIMTTVDKEKYKCILPLIASGNEIESYWTYEVCHGKHIRQYHEEKETGQIPTKNIEGQMTPYYPVEMGNGTPCSLRQNLPRSSTVMYICHPEAKHEILSVAEVTTCEYEVVILTPLLCNHPKYRFRASPVNDIFCQSLPGSPLKPHNLEQLEKQQEIMKMPFRRVKEEEMHSAKEEKFSSIHKPVAVGSHQLLTVGTTHISKLTDDQLIKEFLSGSYCFHGGVGWWKYEFCYGKYVHQYHEVESPVICKILDTADEYGLLSVPS</sequence>
<dbReference type="Pfam" id="PF04752">
    <property type="entry name" value="ChaC"/>
    <property type="match status" value="1"/>
</dbReference>
<evidence type="ECO:0000259" key="8">
    <source>
        <dbReference type="PROSITE" id="PS51914"/>
    </source>
</evidence>
<evidence type="ECO:0000256" key="7">
    <source>
        <dbReference type="RuleBase" id="RU363081"/>
    </source>
</evidence>